<dbReference type="PANTHER" id="PTHR45639">
    <property type="entry name" value="HSC70CB, ISOFORM G-RELATED"/>
    <property type="match status" value="1"/>
</dbReference>
<name>A0A8H5MFD1_9AGAR</name>
<comment type="caution">
    <text evidence="8">The sequence shown here is derived from an EMBL/GenBank/DDBJ whole genome shotgun (WGS) entry which is preliminary data.</text>
</comment>
<feature type="compositionally biased region" description="Basic residues" evidence="6">
    <location>
        <begin position="833"/>
        <end position="842"/>
    </location>
</feature>
<evidence type="ECO:0000313" key="8">
    <source>
        <dbReference type="EMBL" id="KAF5391958.1"/>
    </source>
</evidence>
<evidence type="ECO:0000313" key="9">
    <source>
        <dbReference type="Proteomes" id="UP000518752"/>
    </source>
</evidence>
<dbReference type="OrthoDB" id="10262720at2759"/>
<accession>A0A8H5MFD1</accession>
<dbReference type="Gene3D" id="3.30.30.30">
    <property type="match status" value="1"/>
</dbReference>
<evidence type="ECO:0000256" key="1">
    <source>
        <dbReference type="ARBA" id="ARBA00022741"/>
    </source>
</evidence>
<dbReference type="PRINTS" id="PR00301">
    <property type="entry name" value="HEATSHOCK70"/>
</dbReference>
<dbReference type="Gene3D" id="3.90.640.10">
    <property type="entry name" value="Actin, Chain A, domain 4"/>
    <property type="match status" value="1"/>
</dbReference>
<dbReference type="Gene3D" id="1.20.1270.10">
    <property type="match status" value="1"/>
</dbReference>
<dbReference type="Proteomes" id="UP000518752">
    <property type="component" value="Unassembled WGS sequence"/>
</dbReference>
<dbReference type="EMBL" id="JAACJN010000007">
    <property type="protein sequence ID" value="KAF5391958.1"/>
    <property type="molecule type" value="Genomic_DNA"/>
</dbReference>
<proteinExistence type="predicted"/>
<evidence type="ECO:0008006" key="10">
    <source>
        <dbReference type="Google" id="ProtNLM"/>
    </source>
</evidence>
<keyword evidence="5" id="KW-0175">Coiled coil</keyword>
<protein>
    <recommendedName>
        <fullName evidence="10">Actin-like ATPase domain-containing protein</fullName>
    </recommendedName>
</protein>
<keyword evidence="7" id="KW-0732">Signal</keyword>
<dbReference type="GO" id="GO:0140662">
    <property type="term" value="F:ATP-dependent protein folding chaperone"/>
    <property type="evidence" value="ECO:0007669"/>
    <property type="project" value="InterPro"/>
</dbReference>
<dbReference type="Pfam" id="PF00012">
    <property type="entry name" value="HSP70"/>
    <property type="match status" value="1"/>
</dbReference>
<keyword evidence="1" id="KW-0547">Nucleotide-binding</keyword>
<feature type="chain" id="PRO_5034777223" description="Actin-like ATPase domain-containing protein" evidence="7">
    <location>
        <begin position="20"/>
        <end position="911"/>
    </location>
</feature>
<dbReference type="CDD" id="cd10230">
    <property type="entry name" value="ASKHA_NBD_HSP70_HYOU1"/>
    <property type="match status" value="1"/>
</dbReference>
<keyword evidence="9" id="KW-1185">Reference proteome</keyword>
<keyword evidence="3" id="KW-0067">ATP-binding</keyword>
<evidence type="ECO:0000256" key="6">
    <source>
        <dbReference type="SAM" id="MobiDB-lite"/>
    </source>
</evidence>
<feature type="coiled-coil region" evidence="5">
    <location>
        <begin position="646"/>
        <end position="673"/>
    </location>
</feature>
<feature type="signal peptide" evidence="7">
    <location>
        <begin position="1"/>
        <end position="19"/>
    </location>
</feature>
<feature type="compositionally biased region" description="Basic and acidic residues" evidence="6">
    <location>
        <begin position="877"/>
        <end position="889"/>
    </location>
</feature>
<keyword evidence="4" id="KW-0143">Chaperone</keyword>
<reference evidence="8 9" key="1">
    <citation type="journal article" date="2020" name="ISME J.">
        <title>Uncovering the hidden diversity of litter-decomposition mechanisms in mushroom-forming fungi.</title>
        <authorList>
            <person name="Floudas D."/>
            <person name="Bentzer J."/>
            <person name="Ahren D."/>
            <person name="Johansson T."/>
            <person name="Persson P."/>
            <person name="Tunlid A."/>
        </authorList>
    </citation>
    <scope>NUCLEOTIDE SEQUENCE [LARGE SCALE GENOMIC DNA]</scope>
    <source>
        <strain evidence="8 9">CBS 406.79</strain>
    </source>
</reference>
<organism evidence="8 9">
    <name type="scientific">Collybiopsis confluens</name>
    <dbReference type="NCBI Taxonomy" id="2823264"/>
    <lineage>
        <taxon>Eukaryota</taxon>
        <taxon>Fungi</taxon>
        <taxon>Dikarya</taxon>
        <taxon>Basidiomycota</taxon>
        <taxon>Agaricomycotina</taxon>
        <taxon>Agaricomycetes</taxon>
        <taxon>Agaricomycetidae</taxon>
        <taxon>Agaricales</taxon>
        <taxon>Marasmiineae</taxon>
        <taxon>Omphalotaceae</taxon>
        <taxon>Collybiopsis</taxon>
    </lineage>
</organism>
<dbReference type="InterPro" id="IPR029047">
    <property type="entry name" value="HSP70_peptide-bd_sf"/>
</dbReference>
<feature type="compositionally biased region" description="Low complexity" evidence="6">
    <location>
        <begin position="894"/>
        <end position="905"/>
    </location>
</feature>
<dbReference type="AlphaFoldDB" id="A0A8H5MFD1"/>
<sequence>MRLIHVCQLLLALPSASLAAVLAIDYGSDWMKASLMKPGVPFDVLLNKDSKRKIQSSVAWKKDDRLFGGDAFNMASRFPSDSFSSVKLLQAAPYDSEAVSYFSNISTAQVLETSRHTAGLKQSDGTEWAAEELLAMQLAYVKSLAESVAGEKVYDVVVTVPPYYSQFERDAVADAIEISGLRTLALINDGSAVAINYAMTRNFPTPEYHVIFDAGASSIRATLVSFSTDSKTSSTQLTVLGVGYDRSVGGTELDRRLREILVEQFVAKHGKDIRKDKRGMAKLWKEAGRVKSILSANTEAVSMVESLAFDIDFRGKVTRAQFEAACEDLKNRFVRPIIDAMANGKISSDKLSSVILFGGGTRTPIIQAAVKALVGEDKIALNVNTDEAAVLGAALYGAGLSRQFKTKDIKLSDILSHDVQASYFAAPTSENSKPRTITTSIFPVGSKVNSKKTLTFKRKEDFVIHFDYKNEIAPGFPTHLLEVEILGITEALANLTERGATNNVIKATVQLSESGFLSVTDAIATGDIRMNPSLVCKLKDLFGGGSSKESVDEETASAGSETPIDPESTSSSSSSSSTSSASSESESESSTLSSASTPSKSAQPKISLKELGTIALNFTSSFPAIPPMTVTEKRESRSKLRAIDLEEAAKARKEEARNNLESYMYRLRDLLDEENKDTPFKKCSQPSERQALMEKLEETFMWLHDKGDHADTSVLLDKRIALETLEKPIIHRYQEIEAFPQALNNSQMWNWSTRLFLTEARQNLSRELEADLPSKWTEDELDALEKTLKEHETWLNIWVEKQKSVKSYQDPVIETTEMKARARVLETHLQKLAKRKIPKTRKTTTATTSTTSTSATDATASASVTSEPVAPTSDADTTGHESAAEKEIPVDTTQQEQVPIQPPVEGIRDEL</sequence>
<evidence type="ECO:0000256" key="5">
    <source>
        <dbReference type="SAM" id="Coils"/>
    </source>
</evidence>
<gene>
    <name evidence="8" type="ORF">D9757_003269</name>
</gene>
<feature type="region of interest" description="Disordered" evidence="6">
    <location>
        <begin position="833"/>
        <end position="911"/>
    </location>
</feature>
<dbReference type="SUPFAM" id="SSF53067">
    <property type="entry name" value="Actin-like ATPase domain"/>
    <property type="match status" value="2"/>
</dbReference>
<dbReference type="InterPro" id="IPR043129">
    <property type="entry name" value="ATPase_NBD"/>
</dbReference>
<evidence type="ECO:0000256" key="3">
    <source>
        <dbReference type="ARBA" id="ARBA00022840"/>
    </source>
</evidence>
<feature type="region of interest" description="Disordered" evidence="6">
    <location>
        <begin position="545"/>
        <end position="604"/>
    </location>
</feature>
<dbReference type="GO" id="GO:0005524">
    <property type="term" value="F:ATP binding"/>
    <property type="evidence" value="ECO:0007669"/>
    <property type="project" value="UniProtKB-KW"/>
</dbReference>
<dbReference type="GO" id="GO:0034663">
    <property type="term" value="C:endoplasmic reticulum chaperone complex"/>
    <property type="evidence" value="ECO:0007669"/>
    <property type="project" value="TreeGrafter"/>
</dbReference>
<evidence type="ECO:0000256" key="4">
    <source>
        <dbReference type="ARBA" id="ARBA00023186"/>
    </source>
</evidence>
<dbReference type="Gene3D" id="2.60.34.10">
    <property type="entry name" value="Substrate Binding Domain Of DNAk, Chain A, domain 1"/>
    <property type="match status" value="1"/>
</dbReference>
<dbReference type="GO" id="GO:0030968">
    <property type="term" value="P:endoplasmic reticulum unfolded protein response"/>
    <property type="evidence" value="ECO:0007669"/>
    <property type="project" value="TreeGrafter"/>
</dbReference>
<dbReference type="PANTHER" id="PTHR45639:SF3">
    <property type="entry name" value="HYPOXIA UP-REGULATED PROTEIN 1"/>
    <property type="match status" value="1"/>
</dbReference>
<evidence type="ECO:0000256" key="2">
    <source>
        <dbReference type="ARBA" id="ARBA00022824"/>
    </source>
</evidence>
<dbReference type="FunFam" id="3.90.640.10:FF:000004">
    <property type="entry name" value="Heat shock 70 kDa protein 4"/>
    <property type="match status" value="1"/>
</dbReference>
<evidence type="ECO:0000256" key="7">
    <source>
        <dbReference type="SAM" id="SignalP"/>
    </source>
</evidence>
<dbReference type="Gene3D" id="3.30.420.40">
    <property type="match status" value="2"/>
</dbReference>
<feature type="compositionally biased region" description="Low complexity" evidence="6">
    <location>
        <begin position="843"/>
        <end position="866"/>
    </location>
</feature>
<feature type="compositionally biased region" description="Low complexity" evidence="6">
    <location>
        <begin position="560"/>
        <end position="602"/>
    </location>
</feature>
<dbReference type="SUPFAM" id="SSF100934">
    <property type="entry name" value="Heat shock protein 70kD (HSP70), C-terminal subdomain"/>
    <property type="match status" value="1"/>
</dbReference>
<keyword evidence="2" id="KW-0256">Endoplasmic reticulum</keyword>
<dbReference type="InterPro" id="IPR029048">
    <property type="entry name" value="HSP70_C_sf"/>
</dbReference>
<dbReference type="InterPro" id="IPR013126">
    <property type="entry name" value="Hsp_70_fam"/>
</dbReference>